<dbReference type="Gene3D" id="3.40.50.300">
    <property type="entry name" value="P-loop containing nucleotide triphosphate hydrolases"/>
    <property type="match status" value="1"/>
</dbReference>
<dbReference type="AlphaFoldDB" id="A0AAJ0G9R1"/>
<dbReference type="InterPro" id="IPR040632">
    <property type="entry name" value="Sulfotransfer_4"/>
</dbReference>
<evidence type="ECO:0008006" key="3">
    <source>
        <dbReference type="Google" id="ProtNLM"/>
    </source>
</evidence>
<organism evidence="1 2">
    <name type="scientific">Extremus antarcticus</name>
    <dbReference type="NCBI Taxonomy" id="702011"/>
    <lineage>
        <taxon>Eukaryota</taxon>
        <taxon>Fungi</taxon>
        <taxon>Dikarya</taxon>
        <taxon>Ascomycota</taxon>
        <taxon>Pezizomycotina</taxon>
        <taxon>Dothideomycetes</taxon>
        <taxon>Dothideomycetidae</taxon>
        <taxon>Mycosphaerellales</taxon>
        <taxon>Extremaceae</taxon>
        <taxon>Extremus</taxon>
    </lineage>
</organism>
<evidence type="ECO:0000313" key="2">
    <source>
        <dbReference type="Proteomes" id="UP001271007"/>
    </source>
</evidence>
<evidence type="ECO:0000313" key="1">
    <source>
        <dbReference type="EMBL" id="KAK3049572.1"/>
    </source>
</evidence>
<keyword evidence="2" id="KW-1185">Reference proteome</keyword>
<protein>
    <recommendedName>
        <fullName evidence="3">P-loop containing nucleoside triphosphate hydrolase protein</fullName>
    </recommendedName>
</protein>
<dbReference type="InterPro" id="IPR027417">
    <property type="entry name" value="P-loop_NTPase"/>
</dbReference>
<dbReference type="EMBL" id="JAWDJX010000039">
    <property type="protein sequence ID" value="KAK3049572.1"/>
    <property type="molecule type" value="Genomic_DNA"/>
</dbReference>
<comment type="caution">
    <text evidence="1">The sequence shown here is derived from an EMBL/GenBank/DDBJ whole genome shotgun (WGS) entry which is preliminary data.</text>
</comment>
<accession>A0AAJ0G9R1</accession>
<dbReference type="Proteomes" id="UP001271007">
    <property type="component" value="Unassembled WGS sequence"/>
</dbReference>
<dbReference type="PANTHER" id="PTHR36978">
    <property type="entry name" value="P-LOOP CONTAINING NUCLEOTIDE TRIPHOSPHATE HYDROLASE"/>
    <property type="match status" value="1"/>
</dbReference>
<dbReference type="Pfam" id="PF17784">
    <property type="entry name" value="Sulfotransfer_4"/>
    <property type="match status" value="1"/>
</dbReference>
<sequence length="297" mass="34005">MATAQERHPNIYVERNEDTRQRRRTVPMEVLSLGYSRTGTMTMKAAFEILGYPTWHWVVAAENPPDLAMWAECLQTKYEPELHGNPKPFGRDEFDNLLGNWSACTDQPAAVMAEELVQAYPEAKVVLCERDTEKWYTSFEKTVIAGTANPFIPLACAIDSNYIGMMGLLTEILSKHFFHVDVPMVQWGLFNNSEHFRIWRENSRAAYRAHNELVKRVTPKERLLVFKLEDGWEPLCTHLGKPVPDVPFPRVNETAAVQEKIELYIAESFKRTAIRFVKKVAPVAVVLVAVSAWLVLR</sequence>
<dbReference type="SUPFAM" id="SSF52540">
    <property type="entry name" value="P-loop containing nucleoside triphosphate hydrolases"/>
    <property type="match status" value="1"/>
</dbReference>
<name>A0AAJ0G9R1_9PEZI</name>
<proteinExistence type="predicted"/>
<dbReference type="PANTHER" id="PTHR36978:SF4">
    <property type="entry name" value="P-LOOP CONTAINING NUCLEOSIDE TRIPHOSPHATE HYDROLASE PROTEIN"/>
    <property type="match status" value="1"/>
</dbReference>
<reference evidence="1" key="1">
    <citation type="submission" date="2023-04" db="EMBL/GenBank/DDBJ databases">
        <title>Black Yeasts Isolated from many extreme environments.</title>
        <authorList>
            <person name="Coleine C."/>
            <person name="Stajich J.E."/>
            <person name="Selbmann L."/>
        </authorList>
    </citation>
    <scope>NUCLEOTIDE SEQUENCE</scope>
    <source>
        <strain evidence="1">CCFEE 5312</strain>
    </source>
</reference>
<gene>
    <name evidence="1" type="ORF">LTR09_009240</name>
</gene>